<dbReference type="RefSeq" id="WP_072809889.1">
    <property type="nucleotide sequence ID" value="NZ_JAHWLX010000118.1"/>
</dbReference>
<organism evidence="2 3">
    <name type="scientific">Rhodococcus zopfii</name>
    <dbReference type="NCBI Taxonomy" id="43772"/>
    <lineage>
        <taxon>Bacteria</taxon>
        <taxon>Bacillati</taxon>
        <taxon>Actinomycetota</taxon>
        <taxon>Actinomycetes</taxon>
        <taxon>Mycobacteriales</taxon>
        <taxon>Nocardiaceae</taxon>
        <taxon>Rhodococcus</taxon>
    </lineage>
</organism>
<dbReference type="EMBL" id="WBMO01000001">
    <property type="protein sequence ID" value="MDV2476342.1"/>
    <property type="molecule type" value="Genomic_DNA"/>
</dbReference>
<sequence>MTGSARPDEFAGLPEADRIEQATDAYDDEAADDVVPDQVPLEVDPGDAVEQSLSVPEDEDYPRE</sequence>
<reference evidence="2 3" key="1">
    <citation type="submission" date="2019-10" db="EMBL/GenBank/DDBJ databases">
        <title>Draft Genome Assembly of Rhodococcus zopfii DSM44189.</title>
        <authorList>
            <person name="Sutton J.M."/>
            <person name="Akob D.M."/>
            <person name="Bushman T.J."/>
        </authorList>
    </citation>
    <scope>NUCLEOTIDE SEQUENCE [LARGE SCALE GENOMIC DNA]</scope>
    <source>
        <strain evidence="2 3">DSM 44189</strain>
    </source>
</reference>
<evidence type="ECO:0000256" key="1">
    <source>
        <dbReference type="SAM" id="MobiDB-lite"/>
    </source>
</evidence>
<name>A0ABU3WQR7_9NOCA</name>
<accession>A0ABU3WQR7</accession>
<keyword evidence="3" id="KW-1185">Reference proteome</keyword>
<protein>
    <submittedName>
        <fullName evidence="2">Uncharacterized protein</fullName>
    </submittedName>
</protein>
<evidence type="ECO:0000313" key="2">
    <source>
        <dbReference type="EMBL" id="MDV2476342.1"/>
    </source>
</evidence>
<evidence type="ECO:0000313" key="3">
    <source>
        <dbReference type="Proteomes" id="UP001275440"/>
    </source>
</evidence>
<comment type="caution">
    <text evidence="2">The sequence shown here is derived from an EMBL/GenBank/DDBJ whole genome shotgun (WGS) entry which is preliminary data.</text>
</comment>
<feature type="region of interest" description="Disordered" evidence="1">
    <location>
        <begin position="38"/>
        <end position="64"/>
    </location>
</feature>
<gene>
    <name evidence="2" type="ORF">F8M49_15230</name>
</gene>
<dbReference type="Proteomes" id="UP001275440">
    <property type="component" value="Unassembled WGS sequence"/>
</dbReference>
<proteinExistence type="predicted"/>